<dbReference type="InterPro" id="IPR027417">
    <property type="entry name" value="P-loop_NTPase"/>
</dbReference>
<comment type="caution">
    <text evidence="2">The sequence shown here is derived from an EMBL/GenBank/DDBJ whole genome shotgun (WGS) entry which is preliminary data.</text>
</comment>
<dbReference type="EMBL" id="MZZM01000016">
    <property type="protein sequence ID" value="ORJ61147.1"/>
    <property type="molecule type" value="Genomic_DNA"/>
</dbReference>
<evidence type="ECO:0000256" key="1">
    <source>
        <dbReference type="SAM" id="Phobius"/>
    </source>
</evidence>
<dbReference type="InterPro" id="IPR052736">
    <property type="entry name" value="Stf3_sulfotransferase"/>
</dbReference>
<keyword evidence="1" id="KW-0472">Membrane</keyword>
<proteinExistence type="predicted"/>
<dbReference type="AlphaFoldDB" id="A0A1X0Y7Q2"/>
<evidence type="ECO:0008006" key="4">
    <source>
        <dbReference type="Google" id="ProtNLM"/>
    </source>
</evidence>
<dbReference type="PANTHER" id="PTHR36451:SF1">
    <property type="entry name" value="OMEGA-HYDROXY-BETA-DIHYDROMENAQUINONE-9 SULFOTRANSFERASE STF3"/>
    <property type="match status" value="1"/>
</dbReference>
<keyword evidence="3" id="KW-1185">Reference proteome</keyword>
<sequence length="389" mass="45599">MKPVCSTSRLTWWHEWAAPLWLGCNVTAWMRLLIRNRFAVHWSRWHYVLLYTILSVVNSVLSLLQHLVFDRRVATTTVAEAPIFIVGHWRTGTTMLHEMLILDDRHTGPTTYECIVPHHFLLTERFARFAEFLTSKHRAMDNMDLSLAHPQEDEFAWCMLGLPSPYLTIAFPNRPTQDSHYLDMDQLSERELEKWKRTLLRFVQQVYFRRRKAVVLKSPTHSFRIKVLVDIFPQAKFIHIVRDPYVVFPSSVNLFKAFSRVHGLQRPTFDGLDEKVLSTYVELYRKLDEGRKIVDPSRFYEIRYEDLVADPEGQLRGLYEHLKLGDFESYLPRLRSYLADKATYRTNSYRMTAEQRAVVTERWGEFIERYGYGAAAHAPIGPGETALAG</sequence>
<dbReference type="Proteomes" id="UP000193040">
    <property type="component" value="Unassembled WGS sequence"/>
</dbReference>
<dbReference type="RefSeq" id="WP_084950303.1">
    <property type="nucleotide sequence ID" value="NZ_MZZM01000016.1"/>
</dbReference>
<organism evidence="2 3">
    <name type="scientific">Mycobacterium simiae</name>
    <name type="common">Mycobacterium habana</name>
    <dbReference type="NCBI Taxonomy" id="1784"/>
    <lineage>
        <taxon>Bacteria</taxon>
        <taxon>Bacillati</taxon>
        <taxon>Actinomycetota</taxon>
        <taxon>Actinomycetes</taxon>
        <taxon>Mycobacteriales</taxon>
        <taxon>Mycobacteriaceae</taxon>
        <taxon>Mycobacterium</taxon>
        <taxon>Mycobacterium simiae complex</taxon>
    </lineage>
</organism>
<name>A0A1X0Y7Q2_MYCSI</name>
<dbReference type="Gene3D" id="3.40.50.300">
    <property type="entry name" value="P-loop containing nucleotide triphosphate hydrolases"/>
    <property type="match status" value="1"/>
</dbReference>
<gene>
    <name evidence="2" type="ORF">B5M45_13010</name>
</gene>
<keyword evidence="1" id="KW-1133">Transmembrane helix</keyword>
<reference evidence="2 3" key="1">
    <citation type="submission" date="2017-03" db="EMBL/GenBank/DDBJ databases">
        <title>Genomic insights into Mycobacterium simiae human colonization.</title>
        <authorList>
            <person name="Steffani J.L."/>
            <person name="Brunck M.E."/>
            <person name="Cruz E."/>
            <person name="Montiel R."/>
            <person name="Barona F."/>
        </authorList>
    </citation>
    <scope>NUCLEOTIDE SEQUENCE [LARGE SCALE GENOMIC DNA]</scope>
    <source>
        <strain evidence="2 3">MsiGto</strain>
    </source>
</reference>
<feature type="transmembrane region" description="Helical" evidence="1">
    <location>
        <begin position="46"/>
        <end position="68"/>
    </location>
</feature>
<protein>
    <recommendedName>
        <fullName evidence="4">PAPS-dependent sulfotransferase Stf3</fullName>
    </recommendedName>
</protein>
<evidence type="ECO:0000313" key="3">
    <source>
        <dbReference type="Proteomes" id="UP000193040"/>
    </source>
</evidence>
<keyword evidence="1" id="KW-0812">Transmembrane</keyword>
<feature type="transmembrane region" description="Helical" evidence="1">
    <location>
        <begin position="16"/>
        <end position="34"/>
    </location>
</feature>
<dbReference type="SUPFAM" id="SSF52540">
    <property type="entry name" value="P-loop containing nucleoside triphosphate hydrolases"/>
    <property type="match status" value="1"/>
</dbReference>
<dbReference type="Pfam" id="PF13469">
    <property type="entry name" value="Sulfotransfer_3"/>
    <property type="match status" value="1"/>
</dbReference>
<dbReference type="PANTHER" id="PTHR36451">
    <property type="entry name" value="PAPS-DEPENDENT SULFOTRANSFERASE STF3"/>
    <property type="match status" value="1"/>
</dbReference>
<evidence type="ECO:0000313" key="2">
    <source>
        <dbReference type="EMBL" id="ORJ61147.1"/>
    </source>
</evidence>
<accession>A0A1X0Y7Q2</accession>